<feature type="domain" description="PAS" evidence="12">
    <location>
        <begin position="179"/>
        <end position="250"/>
    </location>
</feature>
<evidence type="ECO:0000313" key="14">
    <source>
        <dbReference type="EMBL" id="PLZ82551.1"/>
    </source>
</evidence>
<feature type="domain" description="PAC" evidence="13">
    <location>
        <begin position="253"/>
        <end position="305"/>
    </location>
</feature>
<evidence type="ECO:0000259" key="11">
    <source>
        <dbReference type="PROSITE" id="PS50109"/>
    </source>
</evidence>
<dbReference type="InterPro" id="IPR000700">
    <property type="entry name" value="PAS-assoc_C"/>
</dbReference>
<dbReference type="PROSITE" id="PS50109">
    <property type="entry name" value="HIS_KIN"/>
    <property type="match status" value="1"/>
</dbReference>
<dbReference type="InterPro" id="IPR036890">
    <property type="entry name" value="HATPase_C_sf"/>
</dbReference>
<dbReference type="Gene3D" id="3.30.565.10">
    <property type="entry name" value="Histidine kinase-like ATPase, C-terminal domain"/>
    <property type="match status" value="1"/>
</dbReference>
<dbReference type="NCBIfam" id="TIGR00229">
    <property type="entry name" value="sensory_box"/>
    <property type="match status" value="2"/>
</dbReference>
<dbReference type="Gene3D" id="3.30.450.20">
    <property type="entry name" value="PAS domain"/>
    <property type="match status" value="2"/>
</dbReference>
<comment type="similarity">
    <text evidence="2">In the N-terminal section; belongs to the phytochrome family.</text>
</comment>
<dbReference type="SMART" id="SM00086">
    <property type="entry name" value="PAC"/>
    <property type="match status" value="2"/>
</dbReference>
<dbReference type="InterPro" id="IPR001610">
    <property type="entry name" value="PAC"/>
</dbReference>
<dbReference type="PANTHER" id="PTHR43304">
    <property type="entry name" value="PHYTOCHROME-LIKE PROTEIN CPH1"/>
    <property type="match status" value="1"/>
</dbReference>
<proteinExistence type="inferred from homology"/>
<feature type="domain" description="PAS" evidence="12">
    <location>
        <begin position="306"/>
        <end position="378"/>
    </location>
</feature>
<comment type="catalytic activity">
    <reaction evidence="1">
        <text>ATP + protein L-histidine = ADP + protein N-phospho-L-histidine.</text>
        <dbReference type="EC" id="2.7.13.3"/>
    </reaction>
</comment>
<dbReference type="SMART" id="SM00065">
    <property type="entry name" value="GAF"/>
    <property type="match status" value="2"/>
</dbReference>
<dbReference type="PROSITE" id="PS50112">
    <property type="entry name" value="PAS"/>
    <property type="match status" value="2"/>
</dbReference>
<dbReference type="SMART" id="SM00091">
    <property type="entry name" value="PAS"/>
    <property type="match status" value="2"/>
</dbReference>
<evidence type="ECO:0000256" key="6">
    <source>
        <dbReference type="ARBA" id="ARBA00022777"/>
    </source>
</evidence>
<dbReference type="InterPro" id="IPR029016">
    <property type="entry name" value="GAF-like_dom_sf"/>
</dbReference>
<feature type="coiled-coil region" evidence="8">
    <location>
        <begin position="583"/>
        <end position="620"/>
    </location>
</feature>
<dbReference type="InterPro" id="IPR052162">
    <property type="entry name" value="Sensor_kinase/Photoreceptor"/>
</dbReference>
<dbReference type="SMART" id="SM00388">
    <property type="entry name" value="HisKA"/>
    <property type="match status" value="1"/>
</dbReference>
<name>A0A2N6JV74_FISMU</name>
<evidence type="ECO:0000313" key="15">
    <source>
        <dbReference type="Proteomes" id="UP000235036"/>
    </source>
</evidence>
<dbReference type="Proteomes" id="UP000235036">
    <property type="component" value="Unassembled WGS sequence"/>
</dbReference>
<evidence type="ECO:0000256" key="3">
    <source>
        <dbReference type="ARBA" id="ARBA00012438"/>
    </source>
</evidence>
<dbReference type="EMBL" id="NRQW01000686">
    <property type="protein sequence ID" value="PLZ82551.1"/>
    <property type="molecule type" value="Genomic_DNA"/>
</dbReference>
<dbReference type="AlphaFoldDB" id="A0A2N6JV74"/>
<dbReference type="PROSITE" id="PS50113">
    <property type="entry name" value="PAC"/>
    <property type="match status" value="2"/>
</dbReference>
<dbReference type="PROSITE" id="PS50046">
    <property type="entry name" value="PHYTOCHROME_2"/>
    <property type="match status" value="1"/>
</dbReference>
<sequence>MKALPNIQQRARLAALHHYQILDTVSETAFDHLVQLAVLICGTPIACINFVDENRQWLKAKVGWDVTELPYDVGMCPVCIQQRDVFIVSDSLANQVWAENPITATPYYVRFYAGVPLVTPEGYAIATLCVMDRQPRRLNTEQVKALQILAQQAMLLLHKQSTNTIIRDCQHVEAALRENEQRLKLALQAGKLGSWQVDLKTGELFASNQCKANFGLPPKIDFSYQMLFDCIHPDDRNYVRDSVKQALEQQIDYEAEYRCIWPDRSVHWILARGRGIYETDGTPMRMIGVTLDITERKQAEEALRQSEERLQLVIDATNDAIWDWDIIQNTCFWSKRFYEFLGLPNTGKRHFYESLYQLVHPEDREQFAELLYQHLELNQPYQIELRLRRVDGSYNWFLIRGKVIRDHNGRSLRMVGVLSDISERKRTEEELKQQNQRSQLLAEIALKIRQPLQTEEILQTTVTEIQKLLHTDRVIIFRLWSDGSGTVVQEALINGCSSILGRKFFDPCFQENYQEAYCQGRVNIIPDVKTENIHPCHREFLENIGVKGHILVPIIVRDTLWGLLIAQQCIRPKNWSSWEIELLQQLATQIGIALAKAQLLEQERHRREELARSNAELEQFAYVASHDLQEPLRMVTSYLQLLEKKYKSKLDSKADEFITYAVDGARRMQTLINDLLSFSRVSTRGQPFGVVDCHTVLRQALANLKVAITETHAVITHDEPLPQLIADSTQLVQVFQNLISNAIKFRSEQPPQIHIGVARTDGEVGRTGGGENIELGSPHHPIAPQPHKVGTPSPPSPHNRNPITPSKNEWLFWVRDNGIGIEEQYCDRIFIIFQRLHTRGKYPGTGIGLAICKKIVERHGGRIWVESQLGQGSTFYFTFPDRIGRAS</sequence>
<dbReference type="InterPro" id="IPR035965">
    <property type="entry name" value="PAS-like_dom_sf"/>
</dbReference>
<dbReference type="Gene3D" id="3.30.450.40">
    <property type="match status" value="2"/>
</dbReference>
<accession>A0A2N6JV74</accession>
<evidence type="ECO:0000256" key="8">
    <source>
        <dbReference type="SAM" id="Coils"/>
    </source>
</evidence>
<dbReference type="CDD" id="cd00130">
    <property type="entry name" value="PAS"/>
    <property type="match status" value="2"/>
</dbReference>
<dbReference type="InterPro" id="IPR004358">
    <property type="entry name" value="Sig_transdc_His_kin-like_C"/>
</dbReference>
<dbReference type="SMART" id="SM00387">
    <property type="entry name" value="HATPase_c"/>
    <property type="match status" value="1"/>
</dbReference>
<dbReference type="Pfam" id="PF02518">
    <property type="entry name" value="HATPase_c"/>
    <property type="match status" value="1"/>
</dbReference>
<dbReference type="Pfam" id="PF08447">
    <property type="entry name" value="PAS_3"/>
    <property type="match status" value="2"/>
</dbReference>
<evidence type="ECO:0000259" key="12">
    <source>
        <dbReference type="PROSITE" id="PS50112"/>
    </source>
</evidence>
<dbReference type="SUPFAM" id="SSF47384">
    <property type="entry name" value="Homodimeric domain of signal transducing histidine kinase"/>
    <property type="match status" value="1"/>
</dbReference>
<feature type="domain" description="Phytochrome chromophore attachment site" evidence="10">
    <location>
        <begin position="453"/>
        <end position="589"/>
    </location>
</feature>
<gene>
    <name evidence="14" type="ORF">CEN44_27640</name>
</gene>
<dbReference type="InterPro" id="IPR005467">
    <property type="entry name" value="His_kinase_dom"/>
</dbReference>
<evidence type="ECO:0000256" key="9">
    <source>
        <dbReference type="SAM" id="MobiDB-lite"/>
    </source>
</evidence>
<dbReference type="Gene3D" id="1.10.287.130">
    <property type="match status" value="1"/>
</dbReference>
<comment type="caution">
    <text evidence="14">The sequence shown here is derived from an EMBL/GenBank/DDBJ whole genome shotgun (WGS) entry which is preliminary data.</text>
</comment>
<keyword evidence="4" id="KW-0597">Phosphoprotein</keyword>
<dbReference type="PANTHER" id="PTHR43304:SF1">
    <property type="entry name" value="PAC DOMAIN-CONTAINING PROTEIN"/>
    <property type="match status" value="1"/>
</dbReference>
<feature type="region of interest" description="Disordered" evidence="9">
    <location>
        <begin position="761"/>
        <end position="803"/>
    </location>
</feature>
<dbReference type="InterPro" id="IPR003594">
    <property type="entry name" value="HATPase_dom"/>
</dbReference>
<dbReference type="Pfam" id="PF01590">
    <property type="entry name" value="GAF"/>
    <property type="match status" value="2"/>
</dbReference>
<dbReference type="RefSeq" id="WP_102205829.1">
    <property type="nucleotide sequence ID" value="NZ_CAWNVR010000109.1"/>
</dbReference>
<keyword evidence="6 14" id="KW-0418">Kinase</keyword>
<evidence type="ECO:0000259" key="10">
    <source>
        <dbReference type="PROSITE" id="PS50046"/>
    </source>
</evidence>
<organism evidence="14 15">
    <name type="scientific">Fischerella muscicola CCMEE 5323</name>
    <dbReference type="NCBI Taxonomy" id="2019572"/>
    <lineage>
        <taxon>Bacteria</taxon>
        <taxon>Bacillati</taxon>
        <taxon>Cyanobacteriota</taxon>
        <taxon>Cyanophyceae</taxon>
        <taxon>Nostocales</taxon>
        <taxon>Hapalosiphonaceae</taxon>
        <taxon>Fischerella</taxon>
    </lineage>
</organism>
<dbReference type="InterPro" id="IPR013655">
    <property type="entry name" value="PAS_fold_3"/>
</dbReference>
<protein>
    <recommendedName>
        <fullName evidence="3">histidine kinase</fullName>
        <ecNumber evidence="3">2.7.13.3</ecNumber>
    </recommendedName>
</protein>
<feature type="domain" description="PAC" evidence="13">
    <location>
        <begin position="381"/>
        <end position="433"/>
    </location>
</feature>
<evidence type="ECO:0000256" key="7">
    <source>
        <dbReference type="ARBA" id="ARBA00023012"/>
    </source>
</evidence>
<dbReference type="Gene3D" id="2.10.70.100">
    <property type="match status" value="1"/>
</dbReference>
<dbReference type="InterPro" id="IPR036097">
    <property type="entry name" value="HisK_dim/P_sf"/>
</dbReference>
<keyword evidence="15" id="KW-1185">Reference proteome</keyword>
<dbReference type="PRINTS" id="PR00344">
    <property type="entry name" value="BCTRLSENSOR"/>
</dbReference>
<keyword evidence="7" id="KW-0902">Two-component regulatory system</keyword>
<evidence type="ECO:0000259" key="13">
    <source>
        <dbReference type="PROSITE" id="PS50113"/>
    </source>
</evidence>
<dbReference type="SUPFAM" id="SSF55874">
    <property type="entry name" value="ATPase domain of HSP90 chaperone/DNA topoisomerase II/histidine kinase"/>
    <property type="match status" value="1"/>
</dbReference>
<keyword evidence="5" id="KW-0808">Transferase</keyword>
<evidence type="ECO:0000256" key="2">
    <source>
        <dbReference type="ARBA" id="ARBA00006402"/>
    </source>
</evidence>
<dbReference type="InterPro" id="IPR000014">
    <property type="entry name" value="PAS"/>
</dbReference>
<dbReference type="InterPro" id="IPR003018">
    <property type="entry name" value="GAF"/>
</dbReference>
<evidence type="ECO:0000256" key="1">
    <source>
        <dbReference type="ARBA" id="ARBA00000085"/>
    </source>
</evidence>
<feature type="domain" description="Histidine kinase" evidence="11">
    <location>
        <begin position="623"/>
        <end position="883"/>
    </location>
</feature>
<dbReference type="Pfam" id="PF00512">
    <property type="entry name" value="HisKA"/>
    <property type="match status" value="1"/>
</dbReference>
<reference evidence="14 15" key="1">
    <citation type="submission" date="2017-08" db="EMBL/GenBank/DDBJ databases">
        <title>Genomes of Fischerella (Mastigocladus) sp. strains.</title>
        <authorList>
            <person name="Miller S.R."/>
        </authorList>
    </citation>
    <scope>NUCLEOTIDE SEQUENCE [LARGE SCALE GENOMIC DNA]</scope>
    <source>
        <strain evidence="14 15">CCMEE 5323</strain>
    </source>
</reference>
<keyword evidence="8" id="KW-0175">Coiled coil</keyword>
<dbReference type="SUPFAM" id="SSF55781">
    <property type="entry name" value="GAF domain-like"/>
    <property type="match status" value="2"/>
</dbReference>
<dbReference type="CDD" id="cd00082">
    <property type="entry name" value="HisKA"/>
    <property type="match status" value="1"/>
</dbReference>
<dbReference type="GO" id="GO:0000155">
    <property type="term" value="F:phosphorelay sensor kinase activity"/>
    <property type="evidence" value="ECO:0007669"/>
    <property type="project" value="InterPro"/>
</dbReference>
<evidence type="ECO:0000256" key="4">
    <source>
        <dbReference type="ARBA" id="ARBA00022553"/>
    </source>
</evidence>
<dbReference type="EC" id="2.7.13.3" evidence="3"/>
<dbReference type="InterPro" id="IPR016132">
    <property type="entry name" value="Phyto_chromo_attachment"/>
</dbReference>
<evidence type="ECO:0000256" key="5">
    <source>
        <dbReference type="ARBA" id="ARBA00022679"/>
    </source>
</evidence>
<dbReference type="InterPro" id="IPR003661">
    <property type="entry name" value="HisK_dim/P_dom"/>
</dbReference>
<dbReference type="SUPFAM" id="SSF55785">
    <property type="entry name" value="PYP-like sensor domain (PAS domain)"/>
    <property type="match status" value="2"/>
</dbReference>